<sequence length="132" mass="15412">MSIPSTVKVGGVTYDIEFKEYIEINGDRNYSGCCDYQNTTIEICDDLSDERKREVYAHELMHAIFYESGYQEQDEDMINRLGLVFNQVLKDNYRKRKITLDDVIGTGEKEQIIPKGTRVFSEKEQKEILNKL</sequence>
<reference evidence="1" key="1">
    <citation type="submission" date="2020-06" db="EMBL/GenBank/DDBJ databases">
        <title>Insight into the genomes of haloalkaliphilic bacilli from Kenyan soda lakes.</title>
        <authorList>
            <person name="Mwirichia R."/>
            <person name="Villamizar G.C."/>
            <person name="Poehlein A."/>
            <person name="Mugweru J."/>
            <person name="Kipnyargis A."/>
            <person name="Kiplimo D."/>
            <person name="Orwa P."/>
            <person name="Daniel R."/>
        </authorList>
    </citation>
    <scope>NUCLEOTIDE SEQUENCE</scope>
    <source>
        <strain evidence="1">B1096_S55</strain>
    </source>
</reference>
<gene>
    <name evidence="1" type="ORF">HXA33_09895</name>
</gene>
<evidence type="ECO:0000313" key="1">
    <source>
        <dbReference type="EMBL" id="MCR6096867.1"/>
    </source>
</evidence>
<protein>
    <recommendedName>
        <fullName evidence="3">IrrE N-terminal-like domain-containing protein</fullName>
    </recommendedName>
</protein>
<dbReference type="EMBL" id="JABXYM010000001">
    <property type="protein sequence ID" value="MCR6096867.1"/>
    <property type="molecule type" value="Genomic_DNA"/>
</dbReference>
<organism evidence="1 2">
    <name type="scientific">Salipaludibacillus agaradhaerens</name>
    <name type="common">Bacillus agaradhaerens</name>
    <dbReference type="NCBI Taxonomy" id="76935"/>
    <lineage>
        <taxon>Bacteria</taxon>
        <taxon>Bacillati</taxon>
        <taxon>Bacillota</taxon>
        <taxon>Bacilli</taxon>
        <taxon>Bacillales</taxon>
        <taxon>Bacillaceae</taxon>
    </lineage>
</organism>
<accession>A0A9Q4B2M7</accession>
<evidence type="ECO:0008006" key="3">
    <source>
        <dbReference type="Google" id="ProtNLM"/>
    </source>
</evidence>
<comment type="caution">
    <text evidence="1">The sequence shown here is derived from an EMBL/GenBank/DDBJ whole genome shotgun (WGS) entry which is preliminary data.</text>
</comment>
<dbReference type="AlphaFoldDB" id="A0A9Q4B2M7"/>
<proteinExistence type="predicted"/>
<name>A0A9Q4B2M7_SALAG</name>
<dbReference type="Proteomes" id="UP001057753">
    <property type="component" value="Unassembled WGS sequence"/>
</dbReference>
<keyword evidence="2" id="KW-1185">Reference proteome</keyword>
<dbReference type="RefSeq" id="WP_257821353.1">
    <property type="nucleotide sequence ID" value="NZ_JABXYM010000001.1"/>
</dbReference>
<dbReference type="Gene3D" id="1.10.10.2910">
    <property type="match status" value="1"/>
</dbReference>
<evidence type="ECO:0000313" key="2">
    <source>
        <dbReference type="Proteomes" id="UP001057753"/>
    </source>
</evidence>